<comment type="caution">
    <text evidence="2">The sequence shown here is derived from an EMBL/GenBank/DDBJ whole genome shotgun (WGS) entry which is preliminary data.</text>
</comment>
<accession>A0ABM9HJD7</accession>
<evidence type="ECO:0000256" key="1">
    <source>
        <dbReference type="SAM" id="Phobius"/>
    </source>
</evidence>
<proteinExistence type="predicted"/>
<evidence type="ECO:0000313" key="2">
    <source>
        <dbReference type="EMBL" id="CAI3927559.1"/>
    </source>
</evidence>
<keyword evidence="3" id="KW-1185">Reference proteome</keyword>
<organism evidence="2 3">
    <name type="scientific">Commensalibacter papalotli</name>
    <name type="common">ex Botero et al. 2024</name>
    <dbReference type="NCBI Taxonomy" id="2972766"/>
    <lineage>
        <taxon>Bacteria</taxon>
        <taxon>Pseudomonadati</taxon>
        <taxon>Pseudomonadota</taxon>
        <taxon>Alphaproteobacteria</taxon>
        <taxon>Acetobacterales</taxon>
        <taxon>Acetobacteraceae</taxon>
    </lineage>
</organism>
<sequence length="97" mass="11158">MFILVITINLISIFFLICALNVIRKRYNLANTSPTENLCYKSGFVILNCLSLLVCLYHWDNPGWLIWINLTSINAFIVALGLGFYPSIYIKWIGIKK</sequence>
<feature type="transmembrane region" description="Helical" evidence="1">
    <location>
        <begin position="65"/>
        <end position="88"/>
    </location>
</feature>
<keyword evidence="1" id="KW-1133">Transmembrane helix</keyword>
<keyword evidence="1" id="KW-0472">Membrane</keyword>
<evidence type="ECO:0000313" key="3">
    <source>
        <dbReference type="Proteomes" id="UP001154272"/>
    </source>
</evidence>
<feature type="transmembrane region" description="Helical" evidence="1">
    <location>
        <begin position="43"/>
        <end position="59"/>
    </location>
</feature>
<name>A0ABM9HJD7_9PROT</name>
<reference evidence="2" key="1">
    <citation type="submission" date="2022-10" db="EMBL/GenBank/DDBJ databases">
        <authorList>
            <person name="Botero Cardona J."/>
        </authorList>
    </citation>
    <scope>NUCLEOTIDE SEQUENCE</scope>
    <source>
        <strain evidence="2">R-83534</strain>
    </source>
</reference>
<keyword evidence="1" id="KW-0812">Transmembrane</keyword>
<feature type="transmembrane region" description="Helical" evidence="1">
    <location>
        <begin position="6"/>
        <end position="23"/>
    </location>
</feature>
<gene>
    <name evidence="2" type="ORF">R83534S58_LOCUS325</name>
</gene>
<protein>
    <submittedName>
        <fullName evidence="2">Uncharacterized protein</fullName>
    </submittedName>
</protein>
<dbReference type="Proteomes" id="UP001154272">
    <property type="component" value="Unassembled WGS sequence"/>
</dbReference>
<dbReference type="EMBL" id="CAMXCH010000001">
    <property type="protein sequence ID" value="CAI3927559.1"/>
    <property type="molecule type" value="Genomic_DNA"/>
</dbReference>